<reference evidence="8 9" key="1">
    <citation type="submission" date="2020-10" db="EMBL/GenBank/DDBJ databases">
        <title>Campylobacter and Helicobacter PacBio genomes.</title>
        <authorList>
            <person name="Lane C."/>
        </authorList>
    </citation>
    <scope>NUCLEOTIDE SEQUENCE [LARGE SCALE GENOMIC DNA]</scope>
    <source>
        <strain evidence="8 9">2016D-0077</strain>
    </source>
</reference>
<gene>
    <name evidence="6 8" type="primary">tilS</name>
    <name evidence="8" type="ORF">IMC76_02290</name>
</gene>
<name>A0A7M1LH42_9BACT</name>
<evidence type="ECO:0000256" key="5">
    <source>
        <dbReference type="ARBA" id="ARBA00048539"/>
    </source>
</evidence>
<comment type="subcellular location">
    <subcellularLocation>
        <location evidence="6">Cytoplasm</location>
    </subcellularLocation>
</comment>
<sequence>MLDEIAVKKLKNAKNLLAFSHGVDSTALFYLLEKNALKFDLAFVNYNTRKESSIEETSARNLAFKFNKQIYVKQVKFSLDSSNFEKIAREIRYEFFYEICSKFGYTNLITAHQLNDKFEWFLMRLSKGSGLANLISMDAVEQKNSYTIVRPLINTSRNELLDFLNSNNIKYFIDSSNLDTNFERNFIRVNFSDEFVAKFSSGLKKSFEFLAKDREILLNGEIYSDSEFFIIKNNPNAINLVDKALKTLGVVMSQKQRLQAMKDSVISGKVAIGYTDDRVFIAPYKTPVMDKKFKEKCRIKKIPPLIRGYIYTRKDLLEIC</sequence>
<comment type="caution">
    <text evidence="6">Lacks conserved residue(s) required for the propagation of feature annotation.</text>
</comment>
<dbReference type="Pfam" id="PF01171">
    <property type="entry name" value="ATP_bind_3"/>
    <property type="match status" value="1"/>
</dbReference>
<organism evidence="8 9">
    <name type="scientific">Campylobacter corcagiensis</name>
    <dbReference type="NCBI Taxonomy" id="1448857"/>
    <lineage>
        <taxon>Bacteria</taxon>
        <taxon>Pseudomonadati</taxon>
        <taxon>Campylobacterota</taxon>
        <taxon>Epsilonproteobacteria</taxon>
        <taxon>Campylobacterales</taxon>
        <taxon>Campylobacteraceae</taxon>
        <taxon>Campylobacter</taxon>
    </lineage>
</organism>
<dbReference type="GO" id="GO:0006400">
    <property type="term" value="P:tRNA modification"/>
    <property type="evidence" value="ECO:0007669"/>
    <property type="project" value="UniProtKB-UniRule"/>
</dbReference>
<dbReference type="GO" id="GO:0032267">
    <property type="term" value="F:tRNA(Ile)-lysidine synthase activity"/>
    <property type="evidence" value="ECO:0007669"/>
    <property type="project" value="UniProtKB-EC"/>
</dbReference>
<evidence type="ECO:0000313" key="9">
    <source>
        <dbReference type="Proteomes" id="UP000594749"/>
    </source>
</evidence>
<dbReference type="GO" id="GO:0005524">
    <property type="term" value="F:ATP binding"/>
    <property type="evidence" value="ECO:0007669"/>
    <property type="project" value="UniProtKB-KW"/>
</dbReference>
<evidence type="ECO:0000313" key="8">
    <source>
        <dbReference type="EMBL" id="QOQ87663.1"/>
    </source>
</evidence>
<evidence type="ECO:0000256" key="3">
    <source>
        <dbReference type="ARBA" id="ARBA00022741"/>
    </source>
</evidence>
<dbReference type="EC" id="6.3.4.19" evidence="6"/>
<keyword evidence="2 6" id="KW-0819">tRNA processing</keyword>
<comment type="function">
    <text evidence="6">Ligates lysine onto the cytidine present at position 34 of the AUA codon-specific tRNA(Ile) that contains the anticodon CAU, in an ATP-dependent manner. Cytidine is converted to lysidine, thus changing the amino acid specificity of the tRNA from methionine to isoleucine.</text>
</comment>
<feature type="domain" description="tRNA(Ile)-lysidine/2-thiocytidine synthase N-terminal" evidence="7">
    <location>
        <begin position="15"/>
        <end position="189"/>
    </location>
</feature>
<dbReference type="PANTHER" id="PTHR43033">
    <property type="entry name" value="TRNA(ILE)-LYSIDINE SYNTHASE-RELATED"/>
    <property type="match status" value="1"/>
</dbReference>
<dbReference type="InterPro" id="IPR011063">
    <property type="entry name" value="TilS/TtcA_N"/>
</dbReference>
<dbReference type="RefSeq" id="WP_025802670.1">
    <property type="nucleotide sequence ID" value="NZ_CP053842.1"/>
</dbReference>
<keyword evidence="3" id="KW-0547">Nucleotide-binding</keyword>
<dbReference type="NCBIfam" id="TIGR02432">
    <property type="entry name" value="lysidine_TilS_N"/>
    <property type="match status" value="1"/>
</dbReference>
<evidence type="ECO:0000256" key="4">
    <source>
        <dbReference type="ARBA" id="ARBA00022840"/>
    </source>
</evidence>
<dbReference type="InterPro" id="IPR012094">
    <property type="entry name" value="tRNA_Ile_lys_synt"/>
</dbReference>
<dbReference type="Gene3D" id="3.40.50.620">
    <property type="entry name" value="HUPs"/>
    <property type="match status" value="1"/>
</dbReference>
<dbReference type="OrthoDB" id="5289653at2"/>
<dbReference type="GO" id="GO:0005737">
    <property type="term" value="C:cytoplasm"/>
    <property type="evidence" value="ECO:0007669"/>
    <property type="project" value="UniProtKB-SubCell"/>
</dbReference>
<comment type="catalytic activity">
    <reaction evidence="5 6">
        <text>cytidine(34) in tRNA(Ile2) + L-lysine + ATP = lysidine(34) in tRNA(Ile2) + AMP + diphosphate + H(+)</text>
        <dbReference type="Rhea" id="RHEA:43744"/>
        <dbReference type="Rhea" id="RHEA-COMP:10625"/>
        <dbReference type="Rhea" id="RHEA-COMP:10670"/>
        <dbReference type="ChEBI" id="CHEBI:15378"/>
        <dbReference type="ChEBI" id="CHEBI:30616"/>
        <dbReference type="ChEBI" id="CHEBI:32551"/>
        <dbReference type="ChEBI" id="CHEBI:33019"/>
        <dbReference type="ChEBI" id="CHEBI:82748"/>
        <dbReference type="ChEBI" id="CHEBI:83665"/>
        <dbReference type="ChEBI" id="CHEBI:456215"/>
        <dbReference type="EC" id="6.3.4.19"/>
    </reaction>
</comment>
<dbReference type="Proteomes" id="UP000594749">
    <property type="component" value="Chromosome"/>
</dbReference>
<keyword evidence="9" id="KW-1185">Reference proteome</keyword>
<evidence type="ECO:0000256" key="6">
    <source>
        <dbReference type="HAMAP-Rule" id="MF_01161"/>
    </source>
</evidence>
<comment type="similarity">
    <text evidence="6">Belongs to the tRNA(Ile)-lysidine synthase family.</text>
</comment>
<proteinExistence type="inferred from homology"/>
<keyword evidence="1 6" id="KW-0436">Ligase</keyword>
<dbReference type="CDD" id="cd01992">
    <property type="entry name" value="TilS_N"/>
    <property type="match status" value="1"/>
</dbReference>
<dbReference type="InterPro" id="IPR014729">
    <property type="entry name" value="Rossmann-like_a/b/a_fold"/>
</dbReference>
<evidence type="ECO:0000256" key="2">
    <source>
        <dbReference type="ARBA" id="ARBA00022694"/>
    </source>
</evidence>
<dbReference type="HAMAP" id="MF_01161">
    <property type="entry name" value="tRNA_Ile_lys_synt"/>
    <property type="match status" value="1"/>
</dbReference>
<evidence type="ECO:0000256" key="1">
    <source>
        <dbReference type="ARBA" id="ARBA00022598"/>
    </source>
</evidence>
<accession>A0A7M1LH42</accession>
<dbReference type="EMBL" id="CP063078">
    <property type="protein sequence ID" value="QOQ87663.1"/>
    <property type="molecule type" value="Genomic_DNA"/>
</dbReference>
<dbReference type="PANTHER" id="PTHR43033:SF1">
    <property type="entry name" value="TRNA(ILE)-LYSIDINE SYNTHASE-RELATED"/>
    <property type="match status" value="1"/>
</dbReference>
<evidence type="ECO:0000259" key="7">
    <source>
        <dbReference type="Pfam" id="PF01171"/>
    </source>
</evidence>
<dbReference type="SUPFAM" id="SSF52402">
    <property type="entry name" value="Adenine nucleotide alpha hydrolases-like"/>
    <property type="match status" value="1"/>
</dbReference>
<dbReference type="InterPro" id="IPR012795">
    <property type="entry name" value="tRNA_Ile_lys_synt_N"/>
</dbReference>
<keyword evidence="4" id="KW-0067">ATP-binding</keyword>
<keyword evidence="6" id="KW-0963">Cytoplasm</keyword>
<dbReference type="AlphaFoldDB" id="A0A7M1LH42"/>
<protein>
    <recommendedName>
        <fullName evidence="6">tRNA(Ile)-lysidine synthase</fullName>
        <ecNumber evidence="6">6.3.4.19</ecNumber>
    </recommendedName>
    <alternativeName>
        <fullName evidence="6">tRNA(Ile)-2-lysyl-cytidine synthase</fullName>
    </alternativeName>
    <alternativeName>
        <fullName evidence="6">tRNA(Ile)-lysidine synthetase</fullName>
    </alternativeName>
</protein>